<gene>
    <name evidence="4" type="ORF">ACFPN1_14980</name>
</gene>
<organism evidence="4 5">
    <name type="scientific">Lysobacter yangpyeongensis</name>
    <dbReference type="NCBI Taxonomy" id="346182"/>
    <lineage>
        <taxon>Bacteria</taxon>
        <taxon>Pseudomonadati</taxon>
        <taxon>Pseudomonadota</taxon>
        <taxon>Gammaproteobacteria</taxon>
        <taxon>Lysobacterales</taxon>
        <taxon>Lysobacteraceae</taxon>
        <taxon>Lysobacter</taxon>
    </lineage>
</organism>
<sequence>MLTTPRVLLWGALLMASDTVAAHGGGLDANGCHHDRKHGGYHCHRGSAARTPAPNFAPAPDRAPTPRQRLSGGRSDSVHYPNCRAARAAGAAPVRRGDPGYGRHLDRDGDGVGCE</sequence>
<dbReference type="Pfam" id="PF05901">
    <property type="entry name" value="Excalibur"/>
    <property type="match status" value="1"/>
</dbReference>
<evidence type="ECO:0000256" key="2">
    <source>
        <dbReference type="SAM" id="SignalP"/>
    </source>
</evidence>
<dbReference type="SMART" id="SM00894">
    <property type="entry name" value="Excalibur"/>
    <property type="match status" value="1"/>
</dbReference>
<keyword evidence="2" id="KW-0732">Signal</keyword>
<name>A0ABW0SQX2_9GAMM</name>
<feature type="domain" description="Excalibur calcium-binding" evidence="3">
    <location>
        <begin position="79"/>
        <end position="115"/>
    </location>
</feature>
<evidence type="ECO:0000313" key="5">
    <source>
        <dbReference type="Proteomes" id="UP001596036"/>
    </source>
</evidence>
<dbReference type="RefSeq" id="WP_386755975.1">
    <property type="nucleotide sequence ID" value="NZ_JBHSNM010000007.1"/>
</dbReference>
<evidence type="ECO:0000313" key="4">
    <source>
        <dbReference type="EMBL" id="MFC5571366.1"/>
    </source>
</evidence>
<dbReference type="InterPro" id="IPR047773">
    <property type="entry name" value="YHYH_dom_bact"/>
</dbReference>
<comment type="caution">
    <text evidence="4">The sequence shown here is derived from an EMBL/GenBank/DDBJ whole genome shotgun (WGS) entry which is preliminary data.</text>
</comment>
<protein>
    <submittedName>
        <fullName evidence="4">Excalibur calcium-binding domain-containing protein</fullName>
    </submittedName>
</protein>
<dbReference type="NCBIfam" id="NF033223">
    <property type="entry name" value="YHYH_alt"/>
    <property type="match status" value="1"/>
</dbReference>
<dbReference type="EMBL" id="JBHSNM010000007">
    <property type="protein sequence ID" value="MFC5571366.1"/>
    <property type="molecule type" value="Genomic_DNA"/>
</dbReference>
<evidence type="ECO:0000256" key="1">
    <source>
        <dbReference type="SAM" id="MobiDB-lite"/>
    </source>
</evidence>
<feature type="compositionally biased region" description="Low complexity" evidence="1">
    <location>
        <begin position="84"/>
        <end position="94"/>
    </location>
</feature>
<feature type="region of interest" description="Disordered" evidence="1">
    <location>
        <begin position="41"/>
        <end position="115"/>
    </location>
</feature>
<accession>A0ABW0SQX2</accession>
<proteinExistence type="predicted"/>
<reference evidence="5" key="1">
    <citation type="journal article" date="2019" name="Int. J. Syst. Evol. Microbiol.">
        <title>The Global Catalogue of Microorganisms (GCM) 10K type strain sequencing project: providing services to taxonomists for standard genome sequencing and annotation.</title>
        <authorList>
            <consortium name="The Broad Institute Genomics Platform"/>
            <consortium name="The Broad Institute Genome Sequencing Center for Infectious Disease"/>
            <person name="Wu L."/>
            <person name="Ma J."/>
        </authorList>
    </citation>
    <scope>NUCLEOTIDE SEQUENCE [LARGE SCALE GENOMIC DNA]</scope>
    <source>
        <strain evidence="5">KACC 11407</strain>
    </source>
</reference>
<feature type="signal peptide" evidence="2">
    <location>
        <begin position="1"/>
        <end position="22"/>
    </location>
</feature>
<dbReference type="Proteomes" id="UP001596036">
    <property type="component" value="Unassembled WGS sequence"/>
</dbReference>
<feature type="chain" id="PRO_5046085737" evidence="2">
    <location>
        <begin position="23"/>
        <end position="115"/>
    </location>
</feature>
<keyword evidence="5" id="KW-1185">Reference proteome</keyword>
<evidence type="ECO:0000259" key="3">
    <source>
        <dbReference type="SMART" id="SM00894"/>
    </source>
</evidence>
<feature type="compositionally biased region" description="Basic and acidic residues" evidence="1">
    <location>
        <begin position="95"/>
        <end position="115"/>
    </location>
</feature>
<dbReference type="InterPro" id="IPR008613">
    <property type="entry name" value="Excalibur_Ca-bd_domain"/>
</dbReference>